<accession>A0A182UVW1</accession>
<sequence length="158" mass="18803">MVIFPFFLPLFYNIISLLDPQIKSKQGGLTCCAFYLTFLILIDLMGEMKQKTHKQRRRIDLCSFYFQFHLVFRRSNAVENNETSPVHKYIYTHTHTAEVKEENEMKMYEYREAKKAKQKKRDKEMKTGKTNQQNTTTTETTETKKTKTVNENYHIAIV</sequence>
<feature type="compositionally biased region" description="Basic and acidic residues" evidence="1">
    <location>
        <begin position="116"/>
        <end position="127"/>
    </location>
</feature>
<feature type="compositionally biased region" description="Low complexity" evidence="1">
    <location>
        <begin position="128"/>
        <end position="140"/>
    </location>
</feature>
<feature type="transmembrane region" description="Helical" evidence="2">
    <location>
        <begin position="27"/>
        <end position="46"/>
    </location>
</feature>
<organism evidence="3 4">
    <name type="scientific">Anopheles merus</name>
    <name type="common">Mosquito</name>
    <dbReference type="NCBI Taxonomy" id="30066"/>
    <lineage>
        <taxon>Eukaryota</taxon>
        <taxon>Metazoa</taxon>
        <taxon>Ecdysozoa</taxon>
        <taxon>Arthropoda</taxon>
        <taxon>Hexapoda</taxon>
        <taxon>Insecta</taxon>
        <taxon>Pterygota</taxon>
        <taxon>Neoptera</taxon>
        <taxon>Endopterygota</taxon>
        <taxon>Diptera</taxon>
        <taxon>Nematocera</taxon>
        <taxon>Culicoidea</taxon>
        <taxon>Culicidae</taxon>
        <taxon>Anophelinae</taxon>
        <taxon>Anopheles</taxon>
    </lineage>
</organism>
<evidence type="ECO:0000313" key="4">
    <source>
        <dbReference type="Proteomes" id="UP000075903"/>
    </source>
</evidence>
<dbReference type="AlphaFoldDB" id="A0A182UVW1"/>
<name>A0A182UVW1_ANOME</name>
<dbReference type="Proteomes" id="UP000075903">
    <property type="component" value="Unassembled WGS sequence"/>
</dbReference>
<protein>
    <submittedName>
        <fullName evidence="3">Uncharacterized protein</fullName>
    </submittedName>
</protein>
<evidence type="ECO:0000256" key="2">
    <source>
        <dbReference type="SAM" id="Phobius"/>
    </source>
</evidence>
<evidence type="ECO:0000256" key="1">
    <source>
        <dbReference type="SAM" id="MobiDB-lite"/>
    </source>
</evidence>
<feature type="region of interest" description="Disordered" evidence="1">
    <location>
        <begin position="116"/>
        <end position="152"/>
    </location>
</feature>
<keyword evidence="2" id="KW-0812">Transmembrane</keyword>
<dbReference type="EnsemblMetazoa" id="AMEM004560-RA">
    <property type="protein sequence ID" value="AMEM004560-PA"/>
    <property type="gene ID" value="AMEM004560"/>
</dbReference>
<dbReference type="VEuPathDB" id="VectorBase:AMEM004560"/>
<reference evidence="3" key="1">
    <citation type="submission" date="2020-05" db="UniProtKB">
        <authorList>
            <consortium name="EnsemblMetazoa"/>
        </authorList>
    </citation>
    <scope>IDENTIFICATION</scope>
    <source>
        <strain evidence="3">MAF</strain>
    </source>
</reference>
<evidence type="ECO:0000313" key="3">
    <source>
        <dbReference type="EnsemblMetazoa" id="AMEM004560-PA"/>
    </source>
</evidence>
<keyword evidence="2" id="KW-1133">Transmembrane helix</keyword>
<keyword evidence="2" id="KW-0472">Membrane</keyword>
<keyword evidence="4" id="KW-1185">Reference proteome</keyword>
<proteinExistence type="predicted"/>